<name>A0AA37VD19_9BACT</name>
<dbReference type="Proteomes" id="UP001161325">
    <property type="component" value="Unassembled WGS sequence"/>
</dbReference>
<dbReference type="AlphaFoldDB" id="A0AA37VD19"/>
<dbReference type="EMBL" id="BRXS01000009">
    <property type="protein sequence ID" value="GLC28333.1"/>
    <property type="molecule type" value="Genomic_DNA"/>
</dbReference>
<keyword evidence="2" id="KW-1185">Reference proteome</keyword>
<accession>A0AA37VD19</accession>
<organism evidence="1 2">
    <name type="scientific">Roseisolibacter agri</name>
    <dbReference type="NCBI Taxonomy" id="2014610"/>
    <lineage>
        <taxon>Bacteria</taxon>
        <taxon>Pseudomonadati</taxon>
        <taxon>Gemmatimonadota</taxon>
        <taxon>Gemmatimonadia</taxon>
        <taxon>Gemmatimonadales</taxon>
        <taxon>Gemmatimonadaceae</taxon>
        <taxon>Roseisolibacter</taxon>
    </lineage>
</organism>
<dbReference type="InterPro" id="IPR009078">
    <property type="entry name" value="Ferritin-like_SF"/>
</dbReference>
<dbReference type="PROSITE" id="PS51318">
    <property type="entry name" value="TAT"/>
    <property type="match status" value="1"/>
</dbReference>
<evidence type="ECO:0000313" key="1">
    <source>
        <dbReference type="EMBL" id="GLC28333.1"/>
    </source>
</evidence>
<evidence type="ECO:0000313" key="2">
    <source>
        <dbReference type="Proteomes" id="UP001161325"/>
    </source>
</evidence>
<evidence type="ECO:0008006" key="3">
    <source>
        <dbReference type="Google" id="ProtNLM"/>
    </source>
</evidence>
<protein>
    <recommendedName>
        <fullName evidence="3">Ferritin-like domain protein</fullName>
    </recommendedName>
</protein>
<dbReference type="RefSeq" id="WP_284352732.1">
    <property type="nucleotide sequence ID" value="NZ_BRXS01000009.1"/>
</dbReference>
<proteinExistence type="predicted"/>
<dbReference type="SUPFAM" id="SSF47240">
    <property type="entry name" value="Ferritin-like"/>
    <property type="match status" value="1"/>
</dbReference>
<dbReference type="InterPro" id="IPR006311">
    <property type="entry name" value="TAT_signal"/>
</dbReference>
<comment type="caution">
    <text evidence="1">The sequence shown here is derived from an EMBL/GenBank/DDBJ whole genome shotgun (WGS) entry which is preliminary data.</text>
</comment>
<reference evidence="1" key="1">
    <citation type="submission" date="2022-08" db="EMBL/GenBank/DDBJ databases">
        <title>Draft genome sequencing of Roseisolibacter agri AW1220.</title>
        <authorList>
            <person name="Tobiishi Y."/>
            <person name="Tonouchi A."/>
        </authorList>
    </citation>
    <scope>NUCLEOTIDE SEQUENCE</scope>
    <source>
        <strain evidence="1">AW1220</strain>
    </source>
</reference>
<sequence length="298" mass="31387">MDQHQPLLPALAASDPELVGRLTAPLTRRAALKGGAAASVGLATALRVASAPVALAALAREAFGQTGGLPAAVVNIFNFALTLEELEAEFYVRAVNSGIVPERDAAVFATIRDHERAHVDFLRRTLGAAAVAKPTFDFTGGNGSGRGPYAGLFSPGGYGTLMAVAQAFEDTGVRAYKGQAPALRPFRGPDGNNFALQAALQVHSVEARHAAQIRRMRGAFSETDPLYQGWITRNVTDVPGANAVYAGEQNTTHAGVNVVPLMARLRPDFDIGQDAVTEAFDEPLTMAEVLAIVDPFIV</sequence>
<gene>
    <name evidence="1" type="ORF">rosag_48460</name>
</gene>
<dbReference type="Pfam" id="PF13668">
    <property type="entry name" value="Ferritin_2"/>
    <property type="match status" value="1"/>
</dbReference>